<dbReference type="EMBL" id="PKPP01001207">
    <property type="protein sequence ID" value="PWA84640.1"/>
    <property type="molecule type" value="Genomic_DNA"/>
</dbReference>
<reference evidence="1 2" key="1">
    <citation type="journal article" date="2018" name="Mol. Plant">
        <title>The genome of Artemisia annua provides insight into the evolution of Asteraceae family and artemisinin biosynthesis.</title>
        <authorList>
            <person name="Shen Q."/>
            <person name="Zhang L."/>
            <person name="Liao Z."/>
            <person name="Wang S."/>
            <person name="Yan T."/>
            <person name="Shi P."/>
            <person name="Liu M."/>
            <person name="Fu X."/>
            <person name="Pan Q."/>
            <person name="Wang Y."/>
            <person name="Lv Z."/>
            <person name="Lu X."/>
            <person name="Zhang F."/>
            <person name="Jiang W."/>
            <person name="Ma Y."/>
            <person name="Chen M."/>
            <person name="Hao X."/>
            <person name="Li L."/>
            <person name="Tang Y."/>
            <person name="Lv G."/>
            <person name="Zhou Y."/>
            <person name="Sun X."/>
            <person name="Brodelius P.E."/>
            <person name="Rose J.K.C."/>
            <person name="Tang K."/>
        </authorList>
    </citation>
    <scope>NUCLEOTIDE SEQUENCE [LARGE SCALE GENOMIC DNA]</scope>
    <source>
        <strain evidence="2">cv. Huhao1</strain>
        <tissue evidence="1">Leaf</tissue>
    </source>
</reference>
<proteinExistence type="predicted"/>
<dbReference type="STRING" id="35608.A0A2U1PFX7"/>
<sequence>MYYDGDVKDDANFRDNNGHAMQKSSGVYDSIVAGAGANGDNGVCEDRDTIVNVAKECLLPTAKADPKGAHVWSNLANAYYMAGDHQIHHHSGKFWRRLLSTHY</sequence>
<name>A0A2U1PFX7_ARTAN</name>
<organism evidence="1 2">
    <name type="scientific">Artemisia annua</name>
    <name type="common">Sweet wormwood</name>
    <dbReference type="NCBI Taxonomy" id="35608"/>
    <lineage>
        <taxon>Eukaryota</taxon>
        <taxon>Viridiplantae</taxon>
        <taxon>Streptophyta</taxon>
        <taxon>Embryophyta</taxon>
        <taxon>Tracheophyta</taxon>
        <taxon>Spermatophyta</taxon>
        <taxon>Magnoliopsida</taxon>
        <taxon>eudicotyledons</taxon>
        <taxon>Gunneridae</taxon>
        <taxon>Pentapetalae</taxon>
        <taxon>asterids</taxon>
        <taxon>campanulids</taxon>
        <taxon>Asterales</taxon>
        <taxon>Asteraceae</taxon>
        <taxon>Asteroideae</taxon>
        <taxon>Anthemideae</taxon>
        <taxon>Artemisiinae</taxon>
        <taxon>Artemisia</taxon>
    </lineage>
</organism>
<comment type="caution">
    <text evidence="1">The sequence shown here is derived from an EMBL/GenBank/DDBJ whole genome shotgun (WGS) entry which is preliminary data.</text>
</comment>
<dbReference type="AlphaFoldDB" id="A0A2U1PFX7"/>
<keyword evidence="2" id="KW-1185">Reference proteome</keyword>
<gene>
    <name evidence="1" type="ORF">CTI12_AA156580</name>
</gene>
<evidence type="ECO:0000313" key="2">
    <source>
        <dbReference type="Proteomes" id="UP000245207"/>
    </source>
</evidence>
<evidence type="ECO:0000313" key="1">
    <source>
        <dbReference type="EMBL" id="PWA84640.1"/>
    </source>
</evidence>
<dbReference type="Proteomes" id="UP000245207">
    <property type="component" value="Unassembled WGS sequence"/>
</dbReference>
<dbReference type="OrthoDB" id="9991317at2759"/>
<protein>
    <submittedName>
        <fullName evidence="1">Tetratricopeptide repeat (TPR)-containing protein</fullName>
    </submittedName>
</protein>
<accession>A0A2U1PFX7</accession>